<accession>A0A6C0HVF4</accession>
<dbReference type="AlphaFoldDB" id="A0A6C0HVF4"/>
<sequence>MEIKPKETLRDLFTTASCLDISIFTPSNPPRARTAPVRYIDESARNEFASPPSKRVLSSHPLDIFSSASNFSPASERLLESFSPATRAHLEKDFIKDDAQITDIAGNLEFEDPNYKIFNTNPKIGTDLELWVCVHIPCPGCGAKLYKYSSPGMPAIDVRCNNPGHALKDGPKYYQIKATESGKTWKGLEYFNLKDKYICTGSYRFGYNCHVMTSTDKDKDILIGYICLSYTKSTTSEYIILNTTESFILKPNLLFKSKNTEEASWTYYTYLDRTYPRITFNLEMFEVIKLPANININTNTVYDAEKIRSNEPPPAPAFMMKYLIMKIKYLNLKKYIVNNG</sequence>
<proteinExistence type="predicted"/>
<evidence type="ECO:0000313" key="1">
    <source>
        <dbReference type="EMBL" id="QHT84701.1"/>
    </source>
</evidence>
<organism evidence="1">
    <name type="scientific">viral metagenome</name>
    <dbReference type="NCBI Taxonomy" id="1070528"/>
    <lineage>
        <taxon>unclassified sequences</taxon>
        <taxon>metagenomes</taxon>
        <taxon>organismal metagenomes</taxon>
    </lineage>
</organism>
<protein>
    <submittedName>
        <fullName evidence="1">Uncharacterized protein</fullName>
    </submittedName>
</protein>
<reference evidence="1" key="1">
    <citation type="journal article" date="2020" name="Nature">
        <title>Giant virus diversity and host interactions through global metagenomics.</title>
        <authorList>
            <person name="Schulz F."/>
            <person name="Roux S."/>
            <person name="Paez-Espino D."/>
            <person name="Jungbluth S."/>
            <person name="Walsh D.A."/>
            <person name="Denef V.J."/>
            <person name="McMahon K.D."/>
            <person name="Konstantinidis K.T."/>
            <person name="Eloe-Fadrosh E.A."/>
            <person name="Kyrpides N.C."/>
            <person name="Woyke T."/>
        </authorList>
    </citation>
    <scope>NUCLEOTIDE SEQUENCE</scope>
    <source>
        <strain evidence="1">GVMAG-M-3300023184-177</strain>
    </source>
</reference>
<dbReference type="EMBL" id="MN740024">
    <property type="protein sequence ID" value="QHT84701.1"/>
    <property type="molecule type" value="Genomic_DNA"/>
</dbReference>
<name>A0A6C0HVF4_9ZZZZ</name>